<sequence>MRGYRWLTGWYCWLFLFCALPVSAQSCPPTGPLGVCNLEGNYSFTYRYNDNTLSETIDIASISYFVFFPSFPLTIFANVEQTDPPAANATYTLEPENGIGNPLEISLDLFLTNTEKQLAPGVNDDWPGSAQPAPGALTVNIADGQSLSDSRYTGSFRMNLQAFLSGNTSIDFQLNVIVEPSIGISNLPSAMDLTNPNALAGGNFEGTVDFCVGGRGFESYSVELSSEHGGTTDYQLAGLTDTSERLPYSAVFDALPATLQDSFIRQADGSCQANNASITVSVAESDWQQARQSNFADTLTIMVTAD</sequence>
<keyword evidence="1" id="KW-0732">Signal</keyword>
<evidence type="ECO:0008006" key="4">
    <source>
        <dbReference type="Google" id="ProtNLM"/>
    </source>
</evidence>
<protein>
    <recommendedName>
        <fullName evidence="4">Spore coat protein U domain-containing protein</fullName>
    </recommendedName>
</protein>
<dbReference type="EMBL" id="CP019650">
    <property type="protein sequence ID" value="AQQ66929.1"/>
    <property type="molecule type" value="Genomic_DNA"/>
</dbReference>
<accession>A0A1Q2M2R2</accession>
<evidence type="ECO:0000313" key="2">
    <source>
        <dbReference type="EMBL" id="AQQ66929.1"/>
    </source>
</evidence>
<organism evidence="2 3">
    <name type="scientific">Microbulbifer agarilyticus</name>
    <dbReference type="NCBI Taxonomy" id="260552"/>
    <lineage>
        <taxon>Bacteria</taxon>
        <taxon>Pseudomonadati</taxon>
        <taxon>Pseudomonadota</taxon>
        <taxon>Gammaproteobacteria</taxon>
        <taxon>Cellvibrionales</taxon>
        <taxon>Microbulbiferaceae</taxon>
        <taxon>Microbulbifer</taxon>
    </lineage>
</organism>
<dbReference type="AlphaFoldDB" id="A0A1Q2M2R2"/>
<feature type="signal peptide" evidence="1">
    <location>
        <begin position="1"/>
        <end position="24"/>
    </location>
</feature>
<feature type="chain" id="PRO_5012026664" description="Spore coat protein U domain-containing protein" evidence="1">
    <location>
        <begin position="25"/>
        <end position="306"/>
    </location>
</feature>
<keyword evidence="3" id="KW-1185">Reference proteome</keyword>
<proteinExistence type="predicted"/>
<name>A0A1Q2M2R2_9GAMM</name>
<reference evidence="2" key="1">
    <citation type="submission" date="2017-02" db="EMBL/GenBank/DDBJ databases">
        <title>Genome of Microbulbifer agarilyticus GP101.</title>
        <authorList>
            <person name="Jung J."/>
            <person name="Bae S.S."/>
            <person name="Baek K."/>
        </authorList>
    </citation>
    <scope>NUCLEOTIDE SEQUENCE [LARGE SCALE GENOMIC DNA]</scope>
    <source>
        <strain evidence="2">GP101</strain>
    </source>
</reference>
<evidence type="ECO:0000256" key="1">
    <source>
        <dbReference type="SAM" id="SignalP"/>
    </source>
</evidence>
<dbReference type="Proteomes" id="UP000188219">
    <property type="component" value="Chromosome"/>
</dbReference>
<gene>
    <name evidence="2" type="ORF">Mag101_04210</name>
</gene>
<evidence type="ECO:0000313" key="3">
    <source>
        <dbReference type="Proteomes" id="UP000188219"/>
    </source>
</evidence>
<dbReference type="KEGG" id="maga:Mag101_04210"/>
<dbReference type="OrthoDB" id="5739386at2"/>
<dbReference type="RefSeq" id="WP_077401222.1">
    <property type="nucleotide sequence ID" value="NZ_CP019650.1"/>
</dbReference>